<evidence type="ECO:0000256" key="6">
    <source>
        <dbReference type="SAM" id="Phobius"/>
    </source>
</evidence>
<evidence type="ECO:0000313" key="8">
    <source>
        <dbReference type="EMBL" id="MFA0810803.1"/>
    </source>
</evidence>
<feature type="coiled-coil region" evidence="5">
    <location>
        <begin position="71"/>
        <end position="98"/>
    </location>
</feature>
<evidence type="ECO:0000256" key="2">
    <source>
        <dbReference type="ARBA" id="ARBA00022692"/>
    </source>
</evidence>
<dbReference type="Gene3D" id="1.20.120.1770">
    <property type="match status" value="1"/>
</dbReference>
<keyword evidence="1" id="KW-1003">Cell membrane</keyword>
<dbReference type="Proteomes" id="UP001569428">
    <property type="component" value="Unassembled WGS sequence"/>
</dbReference>
<feature type="transmembrane region" description="Helical" evidence="6">
    <location>
        <begin position="48"/>
        <end position="69"/>
    </location>
</feature>
<evidence type="ECO:0000259" key="7">
    <source>
        <dbReference type="Pfam" id="PF06305"/>
    </source>
</evidence>
<dbReference type="RefSeq" id="WP_371838375.1">
    <property type="nucleotide sequence ID" value="NZ_JBGMEK010000012.1"/>
</dbReference>
<comment type="caution">
    <text evidence="8">The sequence shown here is derived from an EMBL/GenBank/DDBJ whole genome shotgun (WGS) entry which is preliminary data.</text>
</comment>
<reference evidence="8 9" key="1">
    <citation type="submission" date="2024-08" db="EMBL/GenBank/DDBJ databases">
        <authorList>
            <person name="Ishaq N."/>
        </authorList>
    </citation>
    <scope>NUCLEOTIDE SEQUENCE [LARGE SCALE GENOMIC DNA]</scope>
    <source>
        <strain evidence="8 9">DSM 18651</strain>
    </source>
</reference>
<dbReference type="Pfam" id="PF06305">
    <property type="entry name" value="LapA_dom"/>
    <property type="match status" value="1"/>
</dbReference>
<organism evidence="8 9">
    <name type="scientific">Microbulbifer epialgicus</name>
    <dbReference type="NCBI Taxonomy" id="393907"/>
    <lineage>
        <taxon>Bacteria</taxon>
        <taxon>Pseudomonadati</taxon>
        <taxon>Pseudomonadota</taxon>
        <taxon>Gammaproteobacteria</taxon>
        <taxon>Cellvibrionales</taxon>
        <taxon>Microbulbiferaceae</taxon>
        <taxon>Microbulbifer</taxon>
    </lineage>
</organism>
<keyword evidence="4 6" id="KW-0472">Membrane</keyword>
<keyword evidence="2 6" id="KW-0812">Transmembrane</keyword>
<keyword evidence="3 6" id="KW-1133">Transmembrane helix</keyword>
<proteinExistence type="predicted"/>
<dbReference type="InterPro" id="IPR010445">
    <property type="entry name" value="LapA_dom"/>
</dbReference>
<evidence type="ECO:0000256" key="5">
    <source>
        <dbReference type="SAM" id="Coils"/>
    </source>
</evidence>
<feature type="domain" description="Lipopolysaccharide assembly protein A" evidence="7">
    <location>
        <begin position="44"/>
        <end position="93"/>
    </location>
</feature>
<evidence type="ECO:0000256" key="1">
    <source>
        <dbReference type="ARBA" id="ARBA00022475"/>
    </source>
</evidence>
<gene>
    <name evidence="8" type="ORF">ACCI49_07695</name>
</gene>
<evidence type="ECO:0000256" key="3">
    <source>
        <dbReference type="ARBA" id="ARBA00022989"/>
    </source>
</evidence>
<name>A0ABV4NXF8_9GAMM</name>
<protein>
    <submittedName>
        <fullName evidence="8">Lipopolysaccharide assembly protein LapA domain-containing protein</fullName>
    </submittedName>
</protein>
<evidence type="ECO:0000313" key="9">
    <source>
        <dbReference type="Proteomes" id="UP001569428"/>
    </source>
</evidence>
<evidence type="ECO:0000256" key="4">
    <source>
        <dbReference type="ARBA" id="ARBA00023136"/>
    </source>
</evidence>
<keyword evidence="9" id="KW-1185">Reference proteome</keyword>
<sequence>MSFLRWLMHVILGFLALLCVVLGIYIAVENPQIISPVIAGYSPFSGSVGVWLIGMLLLGVLLGFLANLLPLFSQRRRLRGLNKQLKKLERELQAAHRKVSGD</sequence>
<keyword evidence="5" id="KW-0175">Coiled coil</keyword>
<accession>A0ABV4NXF8</accession>
<feature type="transmembrane region" description="Helical" evidence="6">
    <location>
        <begin position="7"/>
        <end position="28"/>
    </location>
</feature>
<dbReference type="EMBL" id="JBGMEK010000012">
    <property type="protein sequence ID" value="MFA0810803.1"/>
    <property type="molecule type" value="Genomic_DNA"/>
</dbReference>